<gene>
    <name evidence="2" type="ORF">THAOC_19971</name>
</gene>
<reference evidence="2 3" key="1">
    <citation type="journal article" date="2012" name="Genome Biol.">
        <title>Genome and low-iron response of an oceanic diatom adapted to chronic iron limitation.</title>
        <authorList>
            <person name="Lommer M."/>
            <person name="Specht M."/>
            <person name="Roy A.S."/>
            <person name="Kraemer L."/>
            <person name="Andreson R."/>
            <person name="Gutowska M.A."/>
            <person name="Wolf J."/>
            <person name="Bergner S.V."/>
            <person name="Schilhabel M.B."/>
            <person name="Klostermeier U.C."/>
            <person name="Beiko R.G."/>
            <person name="Rosenstiel P."/>
            <person name="Hippler M."/>
            <person name="Laroche J."/>
        </authorList>
    </citation>
    <scope>NUCLEOTIDE SEQUENCE [LARGE SCALE GENOMIC DNA]</scope>
    <source>
        <strain evidence="2 3">CCMP1005</strain>
    </source>
</reference>
<dbReference type="AlphaFoldDB" id="K0S164"/>
<evidence type="ECO:0000313" key="3">
    <source>
        <dbReference type="Proteomes" id="UP000266841"/>
    </source>
</evidence>
<dbReference type="EMBL" id="AGNL01022342">
    <property type="protein sequence ID" value="EJK59768.1"/>
    <property type="molecule type" value="Genomic_DNA"/>
</dbReference>
<proteinExistence type="predicted"/>
<evidence type="ECO:0000313" key="2">
    <source>
        <dbReference type="EMBL" id="EJK59768.1"/>
    </source>
</evidence>
<protein>
    <submittedName>
        <fullName evidence="2">Uncharacterized protein</fullName>
    </submittedName>
</protein>
<keyword evidence="3" id="KW-1185">Reference proteome</keyword>
<accession>K0S164</accession>
<organism evidence="2 3">
    <name type="scientific">Thalassiosira oceanica</name>
    <name type="common">Marine diatom</name>
    <dbReference type="NCBI Taxonomy" id="159749"/>
    <lineage>
        <taxon>Eukaryota</taxon>
        <taxon>Sar</taxon>
        <taxon>Stramenopiles</taxon>
        <taxon>Ochrophyta</taxon>
        <taxon>Bacillariophyta</taxon>
        <taxon>Coscinodiscophyceae</taxon>
        <taxon>Thalassiosirophycidae</taxon>
        <taxon>Thalassiosirales</taxon>
        <taxon>Thalassiosiraceae</taxon>
        <taxon>Thalassiosira</taxon>
    </lineage>
</organism>
<dbReference type="Proteomes" id="UP000266841">
    <property type="component" value="Unassembled WGS sequence"/>
</dbReference>
<feature type="compositionally biased region" description="Gly residues" evidence="1">
    <location>
        <begin position="18"/>
        <end position="27"/>
    </location>
</feature>
<comment type="caution">
    <text evidence="2">The sequence shown here is derived from an EMBL/GenBank/DDBJ whole genome shotgun (WGS) entry which is preliminary data.</text>
</comment>
<feature type="region of interest" description="Disordered" evidence="1">
    <location>
        <begin position="1"/>
        <end position="33"/>
    </location>
</feature>
<sequence>MPADEDGLGRRGSRWLGGRDGLGALGRGRGDRDVEDGQRMWTLSTVRWQWMWMRGWDSLVAVDVTTWAEDSYGLVMKDNDLGRGWLGGQRRTLTWTAWSFVQKMWTAWLHGRGMTK</sequence>
<name>K0S164_THAOC</name>
<evidence type="ECO:0000256" key="1">
    <source>
        <dbReference type="SAM" id="MobiDB-lite"/>
    </source>
</evidence>